<accession>A0A1Y2AWX5</accession>
<gene>
    <name evidence="2" type="ORF">BCR39DRAFT_506377</name>
</gene>
<feature type="compositionally biased region" description="Basic and acidic residues" evidence="1">
    <location>
        <begin position="188"/>
        <end position="197"/>
    </location>
</feature>
<feature type="region of interest" description="Disordered" evidence="1">
    <location>
        <begin position="297"/>
        <end position="353"/>
    </location>
</feature>
<feature type="compositionally biased region" description="Acidic residues" evidence="1">
    <location>
        <begin position="222"/>
        <end position="234"/>
    </location>
</feature>
<dbReference type="InParanoid" id="A0A1Y2AWX5"/>
<feature type="region of interest" description="Disordered" evidence="1">
    <location>
        <begin position="1"/>
        <end position="234"/>
    </location>
</feature>
<feature type="compositionally biased region" description="Polar residues" evidence="1">
    <location>
        <begin position="312"/>
        <end position="327"/>
    </location>
</feature>
<dbReference type="AlphaFoldDB" id="A0A1Y2AWX5"/>
<dbReference type="EMBL" id="MCFC01000041">
    <property type="protein sequence ID" value="ORY27068.1"/>
    <property type="molecule type" value="Genomic_DNA"/>
</dbReference>
<protein>
    <submittedName>
        <fullName evidence="2">Uncharacterized protein</fullName>
    </submittedName>
</protein>
<evidence type="ECO:0000313" key="3">
    <source>
        <dbReference type="Proteomes" id="UP000193986"/>
    </source>
</evidence>
<keyword evidence="3" id="KW-1185">Reference proteome</keyword>
<dbReference type="Proteomes" id="UP000193986">
    <property type="component" value="Unassembled WGS sequence"/>
</dbReference>
<feature type="compositionally biased region" description="Low complexity" evidence="1">
    <location>
        <begin position="49"/>
        <end position="70"/>
    </location>
</feature>
<evidence type="ECO:0000313" key="2">
    <source>
        <dbReference type="EMBL" id="ORY27068.1"/>
    </source>
</evidence>
<comment type="caution">
    <text evidence="2">The sequence shown here is derived from an EMBL/GenBank/DDBJ whole genome shotgun (WGS) entry which is preliminary data.</text>
</comment>
<evidence type="ECO:0000256" key="1">
    <source>
        <dbReference type="SAM" id="MobiDB-lite"/>
    </source>
</evidence>
<feature type="compositionally biased region" description="Polar residues" evidence="1">
    <location>
        <begin position="117"/>
        <end position="145"/>
    </location>
</feature>
<reference evidence="2 3" key="1">
    <citation type="submission" date="2016-07" db="EMBL/GenBank/DDBJ databases">
        <title>Pervasive Adenine N6-methylation of Active Genes in Fungi.</title>
        <authorList>
            <consortium name="DOE Joint Genome Institute"/>
            <person name="Mondo S.J."/>
            <person name="Dannebaum R.O."/>
            <person name="Kuo R.C."/>
            <person name="Labutti K."/>
            <person name="Haridas S."/>
            <person name="Kuo A."/>
            <person name="Salamov A."/>
            <person name="Ahrendt S.R."/>
            <person name="Lipzen A."/>
            <person name="Sullivan W."/>
            <person name="Andreopoulos W.B."/>
            <person name="Clum A."/>
            <person name="Lindquist E."/>
            <person name="Daum C."/>
            <person name="Ramamoorthy G.K."/>
            <person name="Gryganskyi A."/>
            <person name="Culley D."/>
            <person name="Magnuson J.K."/>
            <person name="James T.Y."/>
            <person name="O'Malley M.A."/>
            <person name="Stajich J.E."/>
            <person name="Spatafora J.W."/>
            <person name="Visel A."/>
            <person name="Grigoriev I.V."/>
        </authorList>
    </citation>
    <scope>NUCLEOTIDE SEQUENCE [LARGE SCALE GENOMIC DNA]</scope>
    <source>
        <strain evidence="2 3">68-887.2</strain>
    </source>
</reference>
<name>A0A1Y2AWX5_9TREE</name>
<proteinExistence type="predicted"/>
<sequence>MEPHPDLGPMHPDRKRQMHMSNSDFDVSVWRREVATVRALGGESEQRSRTPPFWSPSSPSGSWQPSTSSSAYSGLPSIHGQPSLSSETRLPPRFRSRRQGFQPGTMTTRGRLAGGHNESNNRGQQSSGPPIVGTSNRLSGTSYENANGFYDPQPSFLEDNRSYPRRRTGYPPHEPFQAHPQMGQSQHQYRDESRYLDDSLLNDYDPRYEGSDSDNGGSSGYPDEDGCWSDQVIDGEEGNGYGAIYIGGEDYGYYNDQDVYGVYRGEDDHDNDGEGDTWDQETMQMLHHSAYPAHSIAGPAPVMGSTPPFPWPSQSFDPGVNPQSFGDSRSGLPRGFSGRVIRGGGAYRSSRGR</sequence>
<organism evidence="2 3">
    <name type="scientific">Naematelia encephala</name>
    <dbReference type="NCBI Taxonomy" id="71784"/>
    <lineage>
        <taxon>Eukaryota</taxon>
        <taxon>Fungi</taxon>
        <taxon>Dikarya</taxon>
        <taxon>Basidiomycota</taxon>
        <taxon>Agaricomycotina</taxon>
        <taxon>Tremellomycetes</taxon>
        <taxon>Tremellales</taxon>
        <taxon>Naemateliaceae</taxon>
        <taxon>Naematelia</taxon>
    </lineage>
</organism>